<dbReference type="EMBL" id="CP058350">
    <property type="protein sequence ID" value="QLF68521.1"/>
    <property type="molecule type" value="Genomic_DNA"/>
</dbReference>
<protein>
    <recommendedName>
        <fullName evidence="3">Tetratricopeptide repeat protein</fullName>
    </recommendedName>
</protein>
<dbReference type="SUPFAM" id="SSF48452">
    <property type="entry name" value="TPR-like"/>
    <property type="match status" value="1"/>
</dbReference>
<accession>A0ABX6QJJ9</accession>
<dbReference type="InterPro" id="IPR011990">
    <property type="entry name" value="TPR-like_helical_dom_sf"/>
</dbReference>
<dbReference type="RefSeq" id="WP_138288605.1">
    <property type="nucleotide sequence ID" value="NZ_CP058350.1"/>
</dbReference>
<dbReference type="Gene3D" id="1.25.40.10">
    <property type="entry name" value="Tetratricopeptide repeat domain"/>
    <property type="match status" value="1"/>
</dbReference>
<evidence type="ECO:0000313" key="2">
    <source>
        <dbReference type="Proteomes" id="UP000308530"/>
    </source>
</evidence>
<sequence>MDRVDREARRLSVKFPGFVLPDDLFDPVSENKVDETPLWQLYEKDDFVGIDMAISRMAADNPGWQPSVDFKDKLERRKLRFELMKSHAAQDSSRVIILGQELDPATETDVDLLWALIDAYRDQDQLEPMAPIYKGILFRGPGASFDADIVMTTLQKALKDFPVHELRQVIAILSADPDLATRMSKLQLDIIRREIADFNAGIPMATPPLPESVLAIRRTAGPQNQVSDQILLGWYYLKLERLDEAENWFRNAFANEGTAENLEGLVAVLERQARKADAFALVASHIELLDHKPETFIETLSYPFLASTDLVPEPTIAETYAMAIQSAQSATHAELLGWYAYNGRQFNAAKAWFLQAVNWKVTRDNIKGLALTSLQLKDREGLAALKQRHGSAFPDVFADLEKAAEPKGKAAQTVREPATKAAPRYLMSFQAKRYGECLADLDRLARAGQMTPEAQLIRGWCNLELNHLTEARKAFETSLSTGVRQSDDAVYGLGLSLLRARMTTDVEMLLATRPLSARRANEIRAELLWLKARDAFDRKAYDQALASLNARLQIAAEPVGMTQMRAWAHFHMGNLRQSRAIFSELNQVVDDPANRRGLAAIRERMGIDQ</sequence>
<reference evidence="1 2" key="1">
    <citation type="submission" date="2020-06" db="EMBL/GenBank/DDBJ databases">
        <title>Genome sequence of Rhizobium sp strain ADMK78.</title>
        <authorList>
            <person name="Rahi P."/>
        </authorList>
    </citation>
    <scope>NUCLEOTIDE SEQUENCE [LARGE SCALE GENOMIC DNA]</scope>
    <source>
        <strain evidence="1 2">ADMK78</strain>
    </source>
</reference>
<proteinExistence type="predicted"/>
<evidence type="ECO:0000313" key="1">
    <source>
        <dbReference type="EMBL" id="QLF68521.1"/>
    </source>
</evidence>
<name>A0ABX6QJJ9_9HYPH</name>
<dbReference type="Proteomes" id="UP000308530">
    <property type="component" value="Chromosome"/>
</dbReference>
<gene>
    <name evidence="1" type="ORF">FE840_002560</name>
</gene>
<organism evidence="1 2">
    <name type="scientific">Peteryoungia desertarenae</name>
    <dbReference type="NCBI Taxonomy" id="1813451"/>
    <lineage>
        <taxon>Bacteria</taxon>
        <taxon>Pseudomonadati</taxon>
        <taxon>Pseudomonadota</taxon>
        <taxon>Alphaproteobacteria</taxon>
        <taxon>Hyphomicrobiales</taxon>
        <taxon>Rhizobiaceae</taxon>
        <taxon>Peteryoungia</taxon>
    </lineage>
</organism>
<keyword evidence="2" id="KW-1185">Reference proteome</keyword>
<evidence type="ECO:0008006" key="3">
    <source>
        <dbReference type="Google" id="ProtNLM"/>
    </source>
</evidence>